<sequence length="560" mass="59472">MARLLYAGLGVVIVVATVAGVYWYYQNQEAQAQFFSEALHTYAVVETVSLGGSKYEVIRGEVLQNGAPVAGGKELKAMRLAYALASARRLPALGLEGTDPISLADAIEALAKVKDEIAGVLPEASKQYESEVRESLYPLNFLRELAALERARQEFLVGGSDASAKIYEQQLSVAVAAYKKDLAAYKMVVAVVAKDNENLARQALSPSAPNPDGSPAQNGWFTGVDGLEQGITKMEEFVVLSRESCFAGDVRVCDPERDIALLPPFELSASATPSPSTSELARAPQIQTFLQKVFSDTSFGGGPIFELADASCAPALIGGSSLFALGEKVSPGSAKYQVLAYVSDMAFLSVNEVFPANSKAGAYLKEQDISYTPLWKTAHYACPGVGGDIGTILALEAIATAAKESGEFASSLIREEDARAYLVALRDSILQDKNASPDILNRLASLLLMYNAKSAGFDSVVWQIASVGERTVERARAAPALVEGTLSPVFLFSLDSGFFPLFLGHSPLAAGGQAIPQGPDSASLPASSYLLFSQLPLRGETEESIASDLQFFFGEGVAVQ</sequence>
<evidence type="ECO:0000313" key="2">
    <source>
        <dbReference type="EMBL" id="OGC81211.1"/>
    </source>
</evidence>
<gene>
    <name evidence="2" type="ORF">A2943_00445</name>
</gene>
<evidence type="ECO:0000313" key="3">
    <source>
        <dbReference type="Proteomes" id="UP000176185"/>
    </source>
</evidence>
<keyword evidence="1" id="KW-0812">Transmembrane</keyword>
<dbReference type="AlphaFoldDB" id="A0A1F4XHK6"/>
<keyword evidence="1" id="KW-1133">Transmembrane helix</keyword>
<name>A0A1F4XHK6_9BACT</name>
<evidence type="ECO:0000256" key="1">
    <source>
        <dbReference type="SAM" id="Phobius"/>
    </source>
</evidence>
<comment type="caution">
    <text evidence="2">The sequence shown here is derived from an EMBL/GenBank/DDBJ whole genome shotgun (WGS) entry which is preliminary data.</text>
</comment>
<keyword evidence="1" id="KW-0472">Membrane</keyword>
<accession>A0A1F4XHK6</accession>
<proteinExistence type="predicted"/>
<protein>
    <submittedName>
        <fullName evidence="2">Uncharacterized protein</fullName>
    </submittedName>
</protein>
<dbReference type="Proteomes" id="UP000176185">
    <property type="component" value="Unassembled WGS sequence"/>
</dbReference>
<reference evidence="2 3" key="1">
    <citation type="journal article" date="2016" name="Nat. Commun.">
        <title>Thousands of microbial genomes shed light on interconnected biogeochemical processes in an aquifer system.</title>
        <authorList>
            <person name="Anantharaman K."/>
            <person name="Brown C.T."/>
            <person name="Hug L.A."/>
            <person name="Sharon I."/>
            <person name="Castelle C.J."/>
            <person name="Probst A.J."/>
            <person name="Thomas B.C."/>
            <person name="Singh A."/>
            <person name="Wilkins M.J."/>
            <person name="Karaoz U."/>
            <person name="Brodie E.L."/>
            <person name="Williams K.H."/>
            <person name="Hubbard S.S."/>
            <person name="Banfield J.F."/>
        </authorList>
    </citation>
    <scope>NUCLEOTIDE SEQUENCE [LARGE SCALE GENOMIC DNA]</scope>
</reference>
<dbReference type="STRING" id="1797243.A2943_00445"/>
<feature type="transmembrane region" description="Helical" evidence="1">
    <location>
        <begin position="5"/>
        <end position="25"/>
    </location>
</feature>
<dbReference type="EMBL" id="MEWX01000002">
    <property type="protein sequence ID" value="OGC81211.1"/>
    <property type="molecule type" value="Genomic_DNA"/>
</dbReference>
<organism evidence="2 3">
    <name type="scientific">Candidatus Adlerbacteria bacterium RIFCSPLOWO2_01_FULL_51_16</name>
    <dbReference type="NCBI Taxonomy" id="1797243"/>
    <lineage>
        <taxon>Bacteria</taxon>
        <taxon>Candidatus Adleribacteriota</taxon>
    </lineage>
</organism>